<keyword evidence="6 9" id="KW-0406">Ion transport</keyword>
<organism evidence="12 13">
    <name type="scientific">Helobdella robusta</name>
    <name type="common">Californian leech</name>
    <dbReference type="NCBI Taxonomy" id="6412"/>
    <lineage>
        <taxon>Eukaryota</taxon>
        <taxon>Metazoa</taxon>
        <taxon>Spiralia</taxon>
        <taxon>Lophotrochozoa</taxon>
        <taxon>Annelida</taxon>
        <taxon>Clitellata</taxon>
        <taxon>Hirudinea</taxon>
        <taxon>Rhynchobdellida</taxon>
        <taxon>Glossiphoniidae</taxon>
        <taxon>Helobdella</taxon>
    </lineage>
</organism>
<feature type="transmembrane region" description="Helical" evidence="9">
    <location>
        <begin position="290"/>
        <end position="314"/>
    </location>
</feature>
<comment type="caution">
    <text evidence="9">Lacks conserved residue(s) required for the propagation of feature annotation.</text>
</comment>
<dbReference type="HOGENOM" id="CLU_035763_0_1_1"/>
<evidence type="ECO:0000256" key="10">
    <source>
        <dbReference type="SAM" id="MobiDB-lite"/>
    </source>
</evidence>
<dbReference type="KEGG" id="hro:HELRODRAFT_170896"/>
<dbReference type="EMBL" id="AMQM01003697">
    <property type="status" value="NOT_ANNOTATED_CDS"/>
    <property type="molecule type" value="Genomic_DNA"/>
</dbReference>
<evidence type="ECO:0000256" key="8">
    <source>
        <dbReference type="ARBA" id="ARBA00023303"/>
    </source>
</evidence>
<dbReference type="CTD" id="20203404"/>
<keyword evidence="13" id="KW-1185">Reference proteome</keyword>
<dbReference type="PANTHER" id="PTHR11893">
    <property type="entry name" value="INNEXIN"/>
    <property type="match status" value="1"/>
</dbReference>
<evidence type="ECO:0000313" key="13">
    <source>
        <dbReference type="Proteomes" id="UP000015101"/>
    </source>
</evidence>
<dbReference type="PANTHER" id="PTHR11893:SF36">
    <property type="entry name" value="INNEXIN-5"/>
    <property type="match status" value="1"/>
</dbReference>
<dbReference type="EMBL" id="KB096275">
    <property type="protein sequence ID" value="ESO06868.1"/>
    <property type="molecule type" value="Genomic_DNA"/>
</dbReference>
<dbReference type="GeneID" id="20203404"/>
<dbReference type="STRING" id="6412.T1F3K5"/>
<evidence type="ECO:0000313" key="12">
    <source>
        <dbReference type="EnsemblMetazoa" id="HelroP170896"/>
    </source>
</evidence>
<reference evidence="11 13" key="2">
    <citation type="journal article" date="2013" name="Nature">
        <title>Insights into bilaterian evolution from three spiralian genomes.</title>
        <authorList>
            <person name="Simakov O."/>
            <person name="Marletaz F."/>
            <person name="Cho S.J."/>
            <person name="Edsinger-Gonzales E."/>
            <person name="Havlak P."/>
            <person name="Hellsten U."/>
            <person name="Kuo D.H."/>
            <person name="Larsson T."/>
            <person name="Lv J."/>
            <person name="Arendt D."/>
            <person name="Savage R."/>
            <person name="Osoegawa K."/>
            <person name="de Jong P."/>
            <person name="Grimwood J."/>
            <person name="Chapman J.A."/>
            <person name="Shapiro H."/>
            <person name="Aerts A."/>
            <person name="Otillar R.P."/>
            <person name="Terry A.Y."/>
            <person name="Boore J.L."/>
            <person name="Grigoriev I.V."/>
            <person name="Lindberg D.R."/>
            <person name="Seaver E.C."/>
            <person name="Weisblat D.A."/>
            <person name="Putnam N.H."/>
            <person name="Rokhsar D.S."/>
        </authorList>
    </citation>
    <scope>NUCLEOTIDE SEQUENCE</scope>
</reference>
<feature type="region of interest" description="Disordered" evidence="10">
    <location>
        <begin position="395"/>
        <end position="414"/>
    </location>
</feature>
<dbReference type="GO" id="GO:0005921">
    <property type="term" value="C:gap junction"/>
    <property type="evidence" value="ECO:0007669"/>
    <property type="project" value="UniProtKB-UniRule"/>
</dbReference>
<accession>T1F3K5</accession>
<dbReference type="GO" id="GO:0034220">
    <property type="term" value="P:monoatomic ion transmembrane transport"/>
    <property type="evidence" value="ECO:0007669"/>
    <property type="project" value="UniProtKB-KW"/>
</dbReference>
<proteinExistence type="inferred from homology"/>
<evidence type="ECO:0000256" key="2">
    <source>
        <dbReference type="ARBA" id="ARBA00022448"/>
    </source>
</evidence>
<keyword evidence="7 9" id="KW-0472">Membrane</keyword>
<evidence type="ECO:0000256" key="9">
    <source>
        <dbReference type="RuleBase" id="RU010713"/>
    </source>
</evidence>
<evidence type="ECO:0000256" key="1">
    <source>
        <dbReference type="ARBA" id="ARBA00004651"/>
    </source>
</evidence>
<evidence type="ECO:0000256" key="5">
    <source>
        <dbReference type="ARBA" id="ARBA00022989"/>
    </source>
</evidence>
<comment type="subcellular location">
    <subcellularLocation>
        <location evidence="1 9">Cell membrane</location>
        <topology evidence="1 9">Multi-pass membrane protein</topology>
    </subcellularLocation>
</comment>
<reference evidence="12" key="3">
    <citation type="submission" date="2015-06" db="UniProtKB">
        <authorList>
            <consortium name="EnsemblMetazoa"/>
        </authorList>
    </citation>
    <scope>IDENTIFICATION</scope>
</reference>
<evidence type="ECO:0000256" key="6">
    <source>
        <dbReference type="ARBA" id="ARBA00023065"/>
    </source>
</evidence>
<keyword evidence="4 9" id="KW-0812">Transmembrane</keyword>
<evidence type="ECO:0000256" key="3">
    <source>
        <dbReference type="ARBA" id="ARBA00022475"/>
    </source>
</evidence>
<dbReference type="PRINTS" id="PR01262">
    <property type="entry name" value="INNEXIN"/>
</dbReference>
<protein>
    <recommendedName>
        <fullName evidence="9">Innexin</fullName>
    </recommendedName>
</protein>
<dbReference type="RefSeq" id="XP_009014964.1">
    <property type="nucleotide sequence ID" value="XM_009016716.1"/>
</dbReference>
<dbReference type="InParanoid" id="T1F3K5"/>
<dbReference type="OMA" id="HRICYEH"/>
<evidence type="ECO:0000256" key="4">
    <source>
        <dbReference type="ARBA" id="ARBA00022692"/>
    </source>
</evidence>
<reference evidence="13" key="1">
    <citation type="submission" date="2012-12" db="EMBL/GenBank/DDBJ databases">
        <authorList>
            <person name="Hellsten U."/>
            <person name="Grimwood J."/>
            <person name="Chapman J.A."/>
            <person name="Shapiro H."/>
            <person name="Aerts A."/>
            <person name="Otillar R.P."/>
            <person name="Terry A.Y."/>
            <person name="Boore J.L."/>
            <person name="Simakov O."/>
            <person name="Marletaz F."/>
            <person name="Cho S.-J."/>
            <person name="Edsinger-Gonzales E."/>
            <person name="Havlak P."/>
            <person name="Kuo D.-H."/>
            <person name="Larsson T."/>
            <person name="Lv J."/>
            <person name="Arendt D."/>
            <person name="Savage R."/>
            <person name="Osoegawa K."/>
            <person name="de Jong P."/>
            <person name="Lindberg D.R."/>
            <person name="Seaver E.C."/>
            <person name="Weisblat D.A."/>
            <person name="Putnam N.H."/>
            <person name="Grigoriev I.V."/>
            <person name="Rokhsar D.S."/>
        </authorList>
    </citation>
    <scope>NUCLEOTIDE SEQUENCE</scope>
</reference>
<evidence type="ECO:0000256" key="7">
    <source>
        <dbReference type="ARBA" id="ARBA00023136"/>
    </source>
</evidence>
<name>T1F3K5_HELRO</name>
<sequence>MDRLFKSVLSIREIKFRMDDDYVDRLSRQYSVIILICFGFLVSTKQFVGKPINCWCPAEFKPSHRDYTDAVCWVSNTYYLPIDDIIQKDHLETQKNRQLISYYQWVPLILIFQALLAFVPCLLWRFVNKRSGVNMAAIMDASRHCSQAHYLEIREKAIRYIVNQMDRYLLAQREYRTGCMVRIKHVIAKFCCFVGGKLYGNYLISCYMIIKVLYLANALGQLFLLETFLKINFHLYGVHVLERLIKGEDWSHSERFPRVTLCEFEIRHQSRIHSYIVQCALTINLFNEKLFIFIWFWYVFLAFMTAVNFLRWLFRSLYWPGHVQYLRKQLRAFDATQREAGILAKFAENYLRRDGMFIVRLIGINMGEVVAGEVICGLWNNYSLERRSIAEKPGRKTISKTGRTGTGGHKMEVV</sequence>
<feature type="transmembrane region" description="Helical" evidence="9">
    <location>
        <begin position="105"/>
        <end position="127"/>
    </location>
</feature>
<comment type="similarity">
    <text evidence="9">Belongs to the pannexin family.</text>
</comment>
<dbReference type="Pfam" id="PF00876">
    <property type="entry name" value="Innexin"/>
    <property type="match status" value="1"/>
</dbReference>
<dbReference type="InterPro" id="IPR000990">
    <property type="entry name" value="Innexin"/>
</dbReference>
<evidence type="ECO:0000313" key="11">
    <source>
        <dbReference type="EMBL" id="ESO06868.1"/>
    </source>
</evidence>
<keyword evidence="5 9" id="KW-1133">Transmembrane helix</keyword>
<keyword evidence="3" id="KW-1003">Cell membrane</keyword>
<dbReference type="AlphaFoldDB" id="T1F3K5"/>
<keyword evidence="2 9" id="KW-0813">Transport</keyword>
<dbReference type="OrthoDB" id="5867527at2759"/>
<dbReference type="Proteomes" id="UP000015101">
    <property type="component" value="Unassembled WGS sequence"/>
</dbReference>
<dbReference type="PROSITE" id="PS51013">
    <property type="entry name" value="PANNEXIN"/>
    <property type="match status" value="1"/>
</dbReference>
<keyword evidence="8 9" id="KW-0407">Ion channel</keyword>
<feature type="transmembrane region" description="Helical" evidence="9">
    <location>
        <begin position="202"/>
        <end position="225"/>
    </location>
</feature>
<comment type="function">
    <text evidence="9">Structural component of the gap junctions.</text>
</comment>
<dbReference type="EnsemblMetazoa" id="HelroT170896">
    <property type="protein sequence ID" value="HelroP170896"/>
    <property type="gene ID" value="HelroG170896"/>
</dbReference>
<dbReference type="GO" id="GO:0005886">
    <property type="term" value="C:plasma membrane"/>
    <property type="evidence" value="ECO:0007669"/>
    <property type="project" value="UniProtKB-SubCell"/>
</dbReference>
<gene>
    <name evidence="12" type="primary">20203404</name>
    <name evidence="9" type="synonym">inx</name>
    <name evidence="11" type="ORF">HELRODRAFT_170896</name>
</gene>
<dbReference type="FunCoup" id="T1F3K5">
    <property type="interactions" value="74"/>
</dbReference>